<dbReference type="Pfam" id="PF13377">
    <property type="entry name" value="Peripla_BP_3"/>
    <property type="match status" value="1"/>
</dbReference>
<dbReference type="GO" id="GO:0000976">
    <property type="term" value="F:transcription cis-regulatory region binding"/>
    <property type="evidence" value="ECO:0007669"/>
    <property type="project" value="TreeGrafter"/>
</dbReference>
<dbReference type="Pfam" id="PF00356">
    <property type="entry name" value="LacI"/>
    <property type="match status" value="1"/>
</dbReference>
<dbReference type="AlphaFoldDB" id="A0A7L5DLI0"/>
<dbReference type="CDD" id="cd06267">
    <property type="entry name" value="PBP1_LacI_sugar_binding-like"/>
    <property type="match status" value="1"/>
</dbReference>
<dbReference type="InterPro" id="IPR046335">
    <property type="entry name" value="LacI/GalR-like_sensor"/>
</dbReference>
<reference evidence="5 6" key="1">
    <citation type="submission" date="2020-04" db="EMBL/GenBank/DDBJ databases">
        <title>Genome sequencing of novel species.</title>
        <authorList>
            <person name="Heo J."/>
            <person name="Kim S.-J."/>
            <person name="Kim J.-S."/>
            <person name="Hong S.-B."/>
            <person name="Kwon S.-W."/>
        </authorList>
    </citation>
    <scope>NUCLEOTIDE SEQUENCE [LARGE SCALE GENOMIC DNA]</scope>
    <source>
        <strain evidence="5 6">CJU-R4</strain>
    </source>
</reference>
<dbReference type="GO" id="GO:0003700">
    <property type="term" value="F:DNA-binding transcription factor activity"/>
    <property type="evidence" value="ECO:0007669"/>
    <property type="project" value="TreeGrafter"/>
</dbReference>
<dbReference type="SMART" id="SM00354">
    <property type="entry name" value="HTH_LACI"/>
    <property type="match status" value="1"/>
</dbReference>
<keyword evidence="1" id="KW-0805">Transcription regulation</keyword>
<dbReference type="PANTHER" id="PTHR30146:SF109">
    <property type="entry name" value="HTH-TYPE TRANSCRIPTIONAL REGULATOR GALS"/>
    <property type="match status" value="1"/>
</dbReference>
<dbReference type="PROSITE" id="PS50932">
    <property type="entry name" value="HTH_LACI_2"/>
    <property type="match status" value="1"/>
</dbReference>
<dbReference type="Proteomes" id="UP000501128">
    <property type="component" value="Chromosome"/>
</dbReference>
<dbReference type="InterPro" id="IPR028082">
    <property type="entry name" value="Peripla_BP_I"/>
</dbReference>
<gene>
    <name evidence="5" type="ORF">HH216_13230</name>
</gene>
<dbReference type="SUPFAM" id="SSF53822">
    <property type="entry name" value="Periplasmic binding protein-like I"/>
    <property type="match status" value="1"/>
</dbReference>
<dbReference type="Gene3D" id="1.10.260.40">
    <property type="entry name" value="lambda repressor-like DNA-binding domains"/>
    <property type="match status" value="1"/>
</dbReference>
<evidence type="ECO:0000256" key="3">
    <source>
        <dbReference type="ARBA" id="ARBA00023163"/>
    </source>
</evidence>
<evidence type="ECO:0000256" key="1">
    <source>
        <dbReference type="ARBA" id="ARBA00023015"/>
    </source>
</evidence>
<dbReference type="SUPFAM" id="SSF47413">
    <property type="entry name" value="lambda repressor-like DNA-binding domains"/>
    <property type="match status" value="1"/>
</dbReference>
<proteinExistence type="predicted"/>
<dbReference type="PANTHER" id="PTHR30146">
    <property type="entry name" value="LACI-RELATED TRANSCRIPTIONAL REPRESSOR"/>
    <property type="match status" value="1"/>
</dbReference>
<keyword evidence="2" id="KW-0238">DNA-binding</keyword>
<dbReference type="InterPro" id="IPR000843">
    <property type="entry name" value="HTH_LacI"/>
</dbReference>
<sequence length="341" mass="37645">MTKEVTIYDIAKRLNYSPATVSRALNDHPAIRGETKELINATAQQMGYRSNTFASNLRRQKTSTLGIIVPRLNSNFMSRVLAGMEKAANDASYNLIITQSLESEIKEVANAKTLFDSRVDGLLVSVAYNTESNEHFETFIRRGVPVLFFDRVIQHPKCVSVSIDNEMAGYEATRHLLEQGCRRIAHITGIMRRNVYGDRLAGYRRALNEQALSVDDSLVVESDLSFEAGYQAGQAILAMPNRPDGIFVANDFCAAGCMLALKQAGISIPGDMAIVGFNDDPVAQVISPRLTTVHYAGEKMGEIAARSLINFLNGLQDIQATNRIVLRSELVVRESSVRRGK</sequence>
<protein>
    <submittedName>
        <fullName evidence="5">LacI family transcriptional regulator</fullName>
    </submittedName>
</protein>
<dbReference type="KEGG" id="srho:HH216_13230"/>
<dbReference type="Gene3D" id="3.40.50.2300">
    <property type="match status" value="2"/>
</dbReference>
<dbReference type="InterPro" id="IPR010982">
    <property type="entry name" value="Lambda_DNA-bd_dom_sf"/>
</dbReference>
<dbReference type="CDD" id="cd01392">
    <property type="entry name" value="HTH_LacI"/>
    <property type="match status" value="1"/>
</dbReference>
<keyword evidence="6" id="KW-1185">Reference proteome</keyword>
<evidence type="ECO:0000256" key="2">
    <source>
        <dbReference type="ARBA" id="ARBA00023125"/>
    </source>
</evidence>
<dbReference type="EMBL" id="CP051677">
    <property type="protein sequence ID" value="QJD79266.1"/>
    <property type="molecule type" value="Genomic_DNA"/>
</dbReference>
<name>A0A7L5DLI0_9BACT</name>
<dbReference type="RefSeq" id="WP_169551232.1">
    <property type="nucleotide sequence ID" value="NZ_CP051677.1"/>
</dbReference>
<evidence type="ECO:0000313" key="6">
    <source>
        <dbReference type="Proteomes" id="UP000501128"/>
    </source>
</evidence>
<feature type="domain" description="HTH lacI-type" evidence="4">
    <location>
        <begin position="5"/>
        <end position="59"/>
    </location>
</feature>
<evidence type="ECO:0000313" key="5">
    <source>
        <dbReference type="EMBL" id="QJD79266.1"/>
    </source>
</evidence>
<organism evidence="5 6">
    <name type="scientific">Spirosoma rhododendri</name>
    <dbReference type="NCBI Taxonomy" id="2728024"/>
    <lineage>
        <taxon>Bacteria</taxon>
        <taxon>Pseudomonadati</taxon>
        <taxon>Bacteroidota</taxon>
        <taxon>Cytophagia</taxon>
        <taxon>Cytophagales</taxon>
        <taxon>Cytophagaceae</taxon>
        <taxon>Spirosoma</taxon>
    </lineage>
</organism>
<evidence type="ECO:0000259" key="4">
    <source>
        <dbReference type="PROSITE" id="PS50932"/>
    </source>
</evidence>
<keyword evidence="3" id="KW-0804">Transcription</keyword>
<accession>A0A7L5DLI0</accession>